<keyword evidence="2" id="KW-1185">Reference proteome</keyword>
<protein>
    <submittedName>
        <fullName evidence="1">Uncharacterized protein</fullName>
    </submittedName>
</protein>
<comment type="caution">
    <text evidence="1">The sequence shown here is derived from an EMBL/GenBank/DDBJ whole genome shotgun (WGS) entry which is preliminary data.</text>
</comment>
<feature type="non-terminal residue" evidence="1">
    <location>
        <position position="191"/>
    </location>
</feature>
<dbReference type="Proteomes" id="UP000750711">
    <property type="component" value="Unassembled WGS sequence"/>
</dbReference>
<sequence length="191" mass="21643">MGDVLMVDAESGDMTLQGSLRIKNVDNIHHIRVTNFMQVARIHDYLKAHCKHRDANDEEALYRLQAKVTGRTVDQLKEAGPAPRYKTVIVDSLTEVDVYCTYGILNLDVDKVLRGDTGDLDVAGWPEFRKNNEMIKLLVRAYRDLPLNVIFTCAEQWTQDETKKFHYTPALTGKLSGQVQGFVDIVGYLVT</sequence>
<organism evidence="1 2">
    <name type="scientific">Trichoglossum hirsutum</name>
    <dbReference type="NCBI Taxonomy" id="265104"/>
    <lineage>
        <taxon>Eukaryota</taxon>
        <taxon>Fungi</taxon>
        <taxon>Dikarya</taxon>
        <taxon>Ascomycota</taxon>
        <taxon>Pezizomycotina</taxon>
        <taxon>Geoglossomycetes</taxon>
        <taxon>Geoglossales</taxon>
        <taxon>Geoglossaceae</taxon>
        <taxon>Trichoglossum</taxon>
    </lineage>
</organism>
<dbReference type="AlphaFoldDB" id="A0A9P8HVB8"/>
<proteinExistence type="predicted"/>
<evidence type="ECO:0000313" key="1">
    <source>
        <dbReference type="EMBL" id="KAH0536192.1"/>
    </source>
</evidence>
<dbReference type="EMBL" id="JAGHQM010004349">
    <property type="protein sequence ID" value="KAH0536192.1"/>
    <property type="molecule type" value="Genomic_DNA"/>
</dbReference>
<accession>A0A9P8HVB8</accession>
<reference evidence="1" key="1">
    <citation type="submission" date="2021-03" db="EMBL/GenBank/DDBJ databases">
        <title>Comparative genomics and phylogenomic investigation of the class Geoglossomycetes provide insights into ecological specialization and systematics.</title>
        <authorList>
            <person name="Melie T."/>
            <person name="Pirro S."/>
            <person name="Miller A.N."/>
            <person name="Quandt A."/>
        </authorList>
    </citation>
    <scope>NUCLEOTIDE SEQUENCE</scope>
    <source>
        <strain evidence="1">CAQ_001_2017</strain>
    </source>
</reference>
<gene>
    <name evidence="1" type="ORF">GP486_008900</name>
</gene>
<name>A0A9P8HVB8_9PEZI</name>
<evidence type="ECO:0000313" key="2">
    <source>
        <dbReference type="Proteomes" id="UP000750711"/>
    </source>
</evidence>
<dbReference type="Pfam" id="PF13479">
    <property type="entry name" value="AAA_24"/>
    <property type="match status" value="1"/>
</dbReference>